<dbReference type="InterPro" id="IPR019801">
    <property type="entry name" value="Glyco_hydro_35_CS"/>
</dbReference>
<evidence type="ECO:0000256" key="5">
    <source>
        <dbReference type="RuleBase" id="RU003679"/>
    </source>
</evidence>
<protein>
    <recommendedName>
        <fullName evidence="4">Beta-galactosidase</fullName>
        <ecNumber evidence="4">3.2.1.23</ecNumber>
    </recommendedName>
</protein>
<feature type="chain" id="PRO_5009444524" description="Beta-galactosidase" evidence="6">
    <location>
        <begin position="26"/>
        <end position="810"/>
    </location>
</feature>
<feature type="domain" description="Glycoside hydrolase 35 catalytic" evidence="7">
    <location>
        <begin position="67"/>
        <end position="426"/>
    </location>
</feature>
<feature type="signal peptide" evidence="6">
    <location>
        <begin position="1"/>
        <end position="25"/>
    </location>
</feature>
<dbReference type="SUPFAM" id="SSF51445">
    <property type="entry name" value="(Trans)glycosidases"/>
    <property type="match status" value="1"/>
</dbReference>
<sequence length="810" mass="90091">MKKNKISKSLLSIAYVVLGTFSISAQTNYSIDITKVNTEVKRGHLDLGGTNAKGDKIDVNSFYLERKGKPFIPVIGEFHFSRYPHQYWDEQLKKMKAGGITVVATYVFWNMHEFKEGTFNWSGDLDVRRFTELCAKNGLEVLMRVGPFAHGEIRNGGLPDWLYGRPIDVRSNDQVYLFYTNRLYQEIGKQLKGLMFKDGGPIIGVQLENEYQHSTAPWGFTYQDAPKERTVAGRDKKIIQDGVGINTMGNEFADVGRDHMKTLKKLAIDAGLIAPIYTATGWGYATIVEKGSIPVMAGYAYPFWTAGNSPSPFYLFKNIHQKPDYSPVSYDVNLYPSMAAELGTGMAVTYSRRPRVPGESFLPMMVRTVGSGTNGLGFYMYHGGTTPSIGNYFFTEGAGLPNKSYDYQAPIGEFGNVSSGYYPLKLINYFLKGYGNDLAPLYPILPSTNDSIKATDTSTLRYAVRGDGEKGYLFMHNFQDHLETKDLSNLKIDIATKQGKIQFPQTGTFTLKAGSSAFFPFNVNYDGVAICMATVQPFCKFTNKNKKYNVMVAIDGIAPEIVLQGKVKVSGTGIKTVARNGNTVVVCSAGKINDFEINGVSFLVLPSSEAEKGYLIGEVDNQKLVLSNALVLDNNGKLTLVSNNQENIDFAVYPAIAVTSVDGKLTKGKAAIKNISAWKLSVPKVDTTIKLIQADNSHYVLKAGSLDLSKVNDVFITFDYRGDRGICMMNGELQTDDLYTSKPWTVGLKRFQEALKTTDMYFYFMPMLKDAPYLSYLDKNVLPDFSDKKSFLEVKQPQISVEYKANVEFK</sequence>
<dbReference type="Pfam" id="PF01301">
    <property type="entry name" value="Glyco_hydro_35"/>
    <property type="match status" value="1"/>
</dbReference>
<evidence type="ECO:0000259" key="7">
    <source>
        <dbReference type="Pfam" id="PF01301"/>
    </source>
</evidence>
<dbReference type="EMBL" id="CP017774">
    <property type="protein sequence ID" value="APA00367.1"/>
    <property type="molecule type" value="Genomic_DNA"/>
</dbReference>
<dbReference type="PROSITE" id="PS01182">
    <property type="entry name" value="GLYCOSYL_HYDROL_F35"/>
    <property type="match status" value="1"/>
</dbReference>
<comment type="catalytic activity">
    <reaction evidence="4">
        <text>Hydrolysis of terminal non-reducing beta-D-galactose residues in beta-D-galactosides.</text>
        <dbReference type="EC" id="3.2.1.23"/>
    </reaction>
</comment>
<dbReference type="Proteomes" id="UP000178198">
    <property type="component" value="Chromosome"/>
</dbReference>
<dbReference type="RefSeq" id="WP_071185604.1">
    <property type="nucleotide sequence ID" value="NZ_CP017774.1"/>
</dbReference>
<dbReference type="PANTHER" id="PTHR23421">
    <property type="entry name" value="BETA-GALACTOSIDASE RELATED"/>
    <property type="match status" value="1"/>
</dbReference>
<dbReference type="GO" id="GO:0005975">
    <property type="term" value="P:carbohydrate metabolic process"/>
    <property type="evidence" value="ECO:0007669"/>
    <property type="project" value="InterPro"/>
</dbReference>
<dbReference type="InterPro" id="IPR017853">
    <property type="entry name" value="GH"/>
</dbReference>
<dbReference type="PRINTS" id="PR00742">
    <property type="entry name" value="GLHYDRLASE35"/>
</dbReference>
<dbReference type="STRING" id="1306519.BIW12_13550"/>
<dbReference type="GO" id="GO:0004565">
    <property type="term" value="F:beta-galactosidase activity"/>
    <property type="evidence" value="ECO:0007669"/>
    <property type="project" value="UniProtKB-EC"/>
</dbReference>
<evidence type="ECO:0000313" key="8">
    <source>
        <dbReference type="EMBL" id="APA00367.1"/>
    </source>
</evidence>
<accession>A0A1D9PCR4</accession>
<dbReference type="Gene3D" id="2.102.20.10">
    <property type="entry name" value="Beta-galactosidase, domain 2"/>
    <property type="match status" value="1"/>
</dbReference>
<keyword evidence="9" id="KW-1185">Reference proteome</keyword>
<comment type="similarity">
    <text evidence="1 5">Belongs to the glycosyl hydrolase 35 family.</text>
</comment>
<dbReference type="AlphaFoldDB" id="A0A1D9PCR4"/>
<dbReference type="InterPro" id="IPR001944">
    <property type="entry name" value="Glycoside_Hdrlase_35"/>
</dbReference>
<evidence type="ECO:0000256" key="3">
    <source>
        <dbReference type="ARBA" id="ARBA00023295"/>
    </source>
</evidence>
<reference evidence="8 9" key="1">
    <citation type="submission" date="2016-10" db="EMBL/GenBank/DDBJ databases">
        <title>Complete Genome Sequence of Flavobacterium sp. PK15.</title>
        <authorList>
            <person name="Ekwe A."/>
            <person name="Kim S.B."/>
        </authorList>
    </citation>
    <scope>NUCLEOTIDE SEQUENCE [LARGE SCALE GENOMIC DNA]</scope>
    <source>
        <strain evidence="8 9">PK15</strain>
    </source>
</reference>
<proteinExistence type="inferred from homology"/>
<evidence type="ECO:0000256" key="2">
    <source>
        <dbReference type="ARBA" id="ARBA00022801"/>
    </source>
</evidence>
<gene>
    <name evidence="8" type="ORF">BIW12_13550</name>
</gene>
<name>A0A1D9PCR4_9FLAO</name>
<dbReference type="InterPro" id="IPR037110">
    <property type="entry name" value="Betagal_dom2_sf"/>
</dbReference>
<organism evidence="8 9">
    <name type="scientific">Flavobacterium commune</name>
    <dbReference type="NCBI Taxonomy" id="1306519"/>
    <lineage>
        <taxon>Bacteria</taxon>
        <taxon>Pseudomonadati</taxon>
        <taxon>Bacteroidota</taxon>
        <taxon>Flavobacteriia</taxon>
        <taxon>Flavobacteriales</taxon>
        <taxon>Flavobacteriaceae</taxon>
        <taxon>Flavobacterium</taxon>
    </lineage>
</organism>
<dbReference type="Gene3D" id="3.20.20.80">
    <property type="entry name" value="Glycosidases"/>
    <property type="match status" value="1"/>
</dbReference>
<evidence type="ECO:0000313" key="9">
    <source>
        <dbReference type="Proteomes" id="UP000178198"/>
    </source>
</evidence>
<dbReference type="KEGG" id="fcm:BIW12_13550"/>
<keyword evidence="6" id="KW-0732">Signal</keyword>
<evidence type="ECO:0000256" key="6">
    <source>
        <dbReference type="SAM" id="SignalP"/>
    </source>
</evidence>
<dbReference type="InterPro" id="IPR031330">
    <property type="entry name" value="Gly_Hdrlase_35_cat"/>
</dbReference>
<dbReference type="EC" id="3.2.1.23" evidence="4"/>
<keyword evidence="2 4" id="KW-0378">Hydrolase</keyword>
<dbReference type="OrthoDB" id="703126at2"/>
<evidence type="ECO:0000256" key="1">
    <source>
        <dbReference type="ARBA" id="ARBA00009809"/>
    </source>
</evidence>
<evidence type="ECO:0000256" key="4">
    <source>
        <dbReference type="RuleBase" id="RU000675"/>
    </source>
</evidence>
<keyword evidence="3 4" id="KW-0326">Glycosidase</keyword>